<name>A0ABS6UP97_9PSEU</name>
<keyword evidence="4" id="KW-1185">Reference proteome</keyword>
<dbReference type="RefSeq" id="WP_218603518.1">
    <property type="nucleotide sequence ID" value="NZ_JADQDJ010000135.1"/>
</dbReference>
<feature type="compositionally biased region" description="Basic and acidic residues" evidence="2">
    <location>
        <begin position="56"/>
        <end position="69"/>
    </location>
</feature>
<feature type="region of interest" description="Disordered" evidence="2">
    <location>
        <begin position="46"/>
        <end position="69"/>
    </location>
</feature>
<evidence type="ECO:0000313" key="4">
    <source>
        <dbReference type="Proteomes" id="UP000694287"/>
    </source>
</evidence>
<dbReference type="Proteomes" id="UP000694287">
    <property type="component" value="Unassembled WGS sequence"/>
</dbReference>
<evidence type="ECO:0000313" key="3">
    <source>
        <dbReference type="EMBL" id="MBW0133781.1"/>
    </source>
</evidence>
<dbReference type="PROSITE" id="PS50889">
    <property type="entry name" value="S4"/>
    <property type="match status" value="1"/>
</dbReference>
<evidence type="ECO:0000256" key="2">
    <source>
        <dbReference type="SAM" id="MobiDB-lite"/>
    </source>
</evidence>
<proteinExistence type="predicted"/>
<accession>A0ABS6UP97</accession>
<comment type="caution">
    <text evidence="3">The sequence shown here is derived from an EMBL/GenBank/DDBJ whole genome shotgun (WGS) entry which is preliminary data.</text>
</comment>
<dbReference type="CDD" id="cd00165">
    <property type="entry name" value="S4"/>
    <property type="match status" value="1"/>
</dbReference>
<evidence type="ECO:0008006" key="5">
    <source>
        <dbReference type="Google" id="ProtNLM"/>
    </source>
</evidence>
<gene>
    <name evidence="3" type="ORF">I4I81_05890</name>
</gene>
<protein>
    <recommendedName>
        <fullName evidence="5">RNA-binding S4 domain-containing protein</fullName>
    </recommendedName>
</protein>
<evidence type="ECO:0000256" key="1">
    <source>
        <dbReference type="PROSITE-ProRule" id="PRU00182"/>
    </source>
</evidence>
<keyword evidence="1" id="KW-0694">RNA-binding</keyword>
<dbReference type="EMBL" id="JADQDK010000001">
    <property type="protein sequence ID" value="MBW0133781.1"/>
    <property type="molecule type" value="Genomic_DNA"/>
</dbReference>
<reference evidence="3 4" key="1">
    <citation type="submission" date="2020-11" db="EMBL/GenBank/DDBJ databases">
        <title>Pseudonocardia abyssalis sp. nov. and Pseudonocardia oceani sp. nov., description and phylogenomic analysis of two novel actinomycetes isolated from the deep Southern Ocean.</title>
        <authorList>
            <person name="Parra J."/>
        </authorList>
    </citation>
    <scope>NUCLEOTIDE SEQUENCE [LARGE SCALE GENOMIC DNA]</scope>
    <source>
        <strain evidence="3 4">KRD-168</strain>
    </source>
</reference>
<sequence>METPRSSTAVADRTVLDRLVQAGISRERAIEHVRGGWVLVDGRRVTDPDTPADPPVHVELRSIPRTPDR</sequence>
<organism evidence="3 4">
    <name type="scientific">Pseudonocardia abyssalis</name>
    <dbReference type="NCBI Taxonomy" id="2792008"/>
    <lineage>
        <taxon>Bacteria</taxon>
        <taxon>Bacillati</taxon>
        <taxon>Actinomycetota</taxon>
        <taxon>Actinomycetes</taxon>
        <taxon>Pseudonocardiales</taxon>
        <taxon>Pseudonocardiaceae</taxon>
        <taxon>Pseudonocardia</taxon>
    </lineage>
</organism>